<evidence type="ECO:0000313" key="2">
    <source>
        <dbReference type="Proteomes" id="UP000410492"/>
    </source>
</evidence>
<accession>A0A653D752</accession>
<dbReference type="EMBL" id="CAACVG010010497">
    <property type="protein sequence ID" value="VEN55970.1"/>
    <property type="molecule type" value="Genomic_DNA"/>
</dbReference>
<dbReference type="InterPro" id="IPR008948">
    <property type="entry name" value="L-Aspartase-like"/>
</dbReference>
<sequence>MKVLNTLNLNGNSLTVEELVAATLKTEIRLSDTSWNKVDESRSFIEEILAQEKP</sequence>
<dbReference type="OrthoDB" id="10051290at2759"/>
<name>A0A653D752_CALMS</name>
<dbReference type="AlphaFoldDB" id="A0A653D752"/>
<feature type="non-terminal residue" evidence="1">
    <location>
        <position position="54"/>
    </location>
</feature>
<dbReference type="GO" id="GO:0003824">
    <property type="term" value="F:catalytic activity"/>
    <property type="evidence" value="ECO:0007669"/>
    <property type="project" value="InterPro"/>
</dbReference>
<dbReference type="InterPro" id="IPR024083">
    <property type="entry name" value="Fumarase/histidase_N"/>
</dbReference>
<keyword evidence="2" id="KW-1185">Reference proteome</keyword>
<evidence type="ECO:0000313" key="1">
    <source>
        <dbReference type="EMBL" id="VEN55970.1"/>
    </source>
</evidence>
<proteinExistence type="predicted"/>
<organism evidence="1 2">
    <name type="scientific">Callosobruchus maculatus</name>
    <name type="common">Southern cowpea weevil</name>
    <name type="synonym">Pulse bruchid</name>
    <dbReference type="NCBI Taxonomy" id="64391"/>
    <lineage>
        <taxon>Eukaryota</taxon>
        <taxon>Metazoa</taxon>
        <taxon>Ecdysozoa</taxon>
        <taxon>Arthropoda</taxon>
        <taxon>Hexapoda</taxon>
        <taxon>Insecta</taxon>
        <taxon>Pterygota</taxon>
        <taxon>Neoptera</taxon>
        <taxon>Endopterygota</taxon>
        <taxon>Coleoptera</taxon>
        <taxon>Polyphaga</taxon>
        <taxon>Cucujiformia</taxon>
        <taxon>Chrysomeloidea</taxon>
        <taxon>Chrysomelidae</taxon>
        <taxon>Bruchinae</taxon>
        <taxon>Bruchini</taxon>
        <taxon>Callosobruchus</taxon>
    </lineage>
</organism>
<dbReference type="Gene3D" id="1.10.275.10">
    <property type="entry name" value="Fumarase/aspartase (N-terminal domain)"/>
    <property type="match status" value="1"/>
</dbReference>
<gene>
    <name evidence="1" type="ORF">CALMAC_LOCUS14996</name>
</gene>
<protein>
    <submittedName>
        <fullName evidence="1">Uncharacterized protein</fullName>
    </submittedName>
</protein>
<dbReference type="SUPFAM" id="SSF48557">
    <property type="entry name" value="L-aspartase-like"/>
    <property type="match status" value="1"/>
</dbReference>
<dbReference type="Proteomes" id="UP000410492">
    <property type="component" value="Unassembled WGS sequence"/>
</dbReference>
<reference evidence="1 2" key="1">
    <citation type="submission" date="2019-01" db="EMBL/GenBank/DDBJ databases">
        <authorList>
            <person name="Sayadi A."/>
        </authorList>
    </citation>
    <scope>NUCLEOTIDE SEQUENCE [LARGE SCALE GENOMIC DNA]</scope>
</reference>